<evidence type="ECO:0000313" key="1">
    <source>
        <dbReference type="EMBL" id="SHF51754.1"/>
    </source>
</evidence>
<keyword evidence="2" id="KW-1185">Reference proteome</keyword>
<gene>
    <name evidence="1" type="ORF">SAMN02745781_02514</name>
</gene>
<evidence type="ECO:0000313" key="2">
    <source>
        <dbReference type="Proteomes" id="UP000184159"/>
    </source>
</evidence>
<dbReference type="Pfam" id="PF10758">
    <property type="entry name" value="DUF2586"/>
    <property type="match status" value="1"/>
</dbReference>
<protein>
    <recommendedName>
        <fullName evidence="3">Phage tail sheath protein</fullName>
    </recommendedName>
</protein>
<name>A0A1M5CAG6_VIBGA</name>
<organism evidence="1 2">
    <name type="scientific">Vibrio gazogenes DSM 21264 = NBRC 103151</name>
    <dbReference type="NCBI Taxonomy" id="1123492"/>
    <lineage>
        <taxon>Bacteria</taxon>
        <taxon>Pseudomonadati</taxon>
        <taxon>Pseudomonadota</taxon>
        <taxon>Gammaproteobacteria</taxon>
        <taxon>Vibrionales</taxon>
        <taxon>Vibrionaceae</taxon>
        <taxon>Vibrio</taxon>
    </lineage>
</organism>
<accession>A0A1M5CAG6</accession>
<dbReference type="EMBL" id="FQUH01000011">
    <property type="protein sequence ID" value="SHF51754.1"/>
    <property type="molecule type" value="Genomic_DNA"/>
</dbReference>
<sequence length="372" mass="40557">MAWPSVIINIKNMMKGPIAGVEYHFLFVGYGTVSGAERELTVVDASTDLETALSSAGESLQATVMAAQLNGGSEWTAGVMVLDQADDWKDAVRKANETASFEAFVLDFPATDKTLLEDAIAMRTELKNALGRETFAICCLPEIDNTDATNGETWEAWLAKSVAIVDGVASQYITVVPSVHADGSTLGKYCGRLANQVNASIADSPARIKTGSVVGSTDFLTDKDGKALALSVLKTLESNRIACPMWYPDYDGQYWTTGRTLDVEGGDFQDIRHIRVAMKAARKVRIRAIARIADRTFNSTPQSEAQAKLFMTQDLREMALIGNPGEIYPPEDDDIQIKWVNSTEVEIYMAVQPYECPVKITVAIYISQGDEA</sequence>
<dbReference type="AlphaFoldDB" id="A0A1M5CAG6"/>
<dbReference type="Proteomes" id="UP000184159">
    <property type="component" value="Unassembled WGS sequence"/>
</dbReference>
<dbReference type="RefSeq" id="WP_072959881.1">
    <property type="nucleotide sequence ID" value="NZ_FQUH01000011.1"/>
</dbReference>
<proteinExistence type="predicted"/>
<evidence type="ECO:0008006" key="3">
    <source>
        <dbReference type="Google" id="ProtNLM"/>
    </source>
</evidence>
<reference evidence="2" key="1">
    <citation type="submission" date="2016-11" db="EMBL/GenBank/DDBJ databases">
        <authorList>
            <person name="Varghese N."/>
            <person name="Submissions S."/>
        </authorList>
    </citation>
    <scope>NUCLEOTIDE SEQUENCE [LARGE SCALE GENOMIC DNA]</scope>
    <source>
        <strain evidence="2">DSM 21264</strain>
    </source>
</reference>
<dbReference type="InterPro" id="IPR019694">
    <property type="entry name" value="Phage_HP1_Orf23"/>
</dbReference>